<keyword evidence="2" id="KW-1185">Reference proteome</keyword>
<dbReference type="AlphaFoldDB" id="A0A937R8N8"/>
<accession>A0A937R8N8</accession>
<dbReference type="InterPro" id="IPR044855">
    <property type="entry name" value="CoA-Trfase_III_dom3_sf"/>
</dbReference>
<proteinExistence type="predicted"/>
<dbReference type="GO" id="GO:0016740">
    <property type="term" value="F:transferase activity"/>
    <property type="evidence" value="ECO:0007669"/>
    <property type="project" value="UniProtKB-KW"/>
</dbReference>
<dbReference type="Proteomes" id="UP000604475">
    <property type="component" value="Unassembled WGS sequence"/>
</dbReference>
<gene>
    <name evidence="1" type="ORF">I7412_09635</name>
</gene>
<dbReference type="InterPro" id="IPR003673">
    <property type="entry name" value="CoA-Trfase_fam_III"/>
</dbReference>
<dbReference type="EMBL" id="JAEACQ010000160">
    <property type="protein sequence ID" value="MBL7627426.1"/>
    <property type="molecule type" value="Genomic_DNA"/>
</dbReference>
<dbReference type="SUPFAM" id="SSF89796">
    <property type="entry name" value="CoA-transferase family III (CaiB/BaiF)"/>
    <property type="match status" value="3"/>
</dbReference>
<dbReference type="PANTHER" id="PTHR48228">
    <property type="entry name" value="SUCCINYL-COA--D-CITRAMALATE COA-TRANSFERASE"/>
    <property type="match status" value="1"/>
</dbReference>
<organism evidence="1 2">
    <name type="scientific">Frankia nepalensis</name>
    <dbReference type="NCBI Taxonomy" id="1836974"/>
    <lineage>
        <taxon>Bacteria</taxon>
        <taxon>Bacillati</taxon>
        <taxon>Actinomycetota</taxon>
        <taxon>Actinomycetes</taxon>
        <taxon>Frankiales</taxon>
        <taxon>Frankiaceae</taxon>
        <taxon>Frankia</taxon>
    </lineage>
</organism>
<dbReference type="Gene3D" id="3.30.1540.10">
    <property type="entry name" value="formyl-coa transferase, domain 3"/>
    <property type="match status" value="1"/>
</dbReference>
<sequence>MGSVLDGVRVLDLSWGVAGPITGMLLADHGADVVKVEPPGGDPFRGSPGYDVWLRGRRSVVLDLKAADDRDRFLTLADDADVVLEAFSPGTMARLGLAADTLLARNPRLVVCSITGYGPHAGHRDRPAYEALVAARLGILDVQRSTDGGAVPHMHGEEPYLPDLEIPPGMEPGAPREGPIFTYTPWLSMGAAFLASTGINAALFAREHTGRGQHVETSLLQAALSGTASKWQRVGRPDAVGYRSWVYDRRAPKGFFQCSDGRWIQQWVPNPGFVLSSAAGDTLAERRDVRNAREDPDRVGPDPESIVILAHYFPQLAEAVARFPSDEWVSVAAQAGVPLQPVRTPEEALADPALLAEQAVVEVDHPEHGPLRQAGILYGLSRTPGKVRRPVPRVGEHTGGVLADGLAAAGSPARAGAAPSPAPAPAASRRASLEGITVLDLGFAVAGPFGTQLLADLGANVIKVNAWRDPWWHAQHIAYGANRGKRSVGIDLKTPDGLAVLHRLVASADVVHSNMRRGALARLKCDEDSLREVNPNVIYCHTRGFDRGPRSNSPGNDQTGSSLAGVTWEDGGCWDGGRPFWSLTSLGDTGNGFFSAIGVIQALYHRARTGEAQSVDTSILNAGLLVASMAAVKADGTALPRPRLDRMQLGLGPLYRLYETGDGWACVAALTGPHRDALAAATGLDVDRLDAARLEPWFRARPGAEVFATLDSAGVPIELCDEDFGRRIFDDPEMDAHKLVVHQRHPKLGSFEHFGKTIHLSDTPQHIWGPPPVCGQHTREIMREHGLDDTDIDKLVAARVVFEEHWVE</sequence>
<dbReference type="Pfam" id="PF02515">
    <property type="entry name" value="CoA_transf_3"/>
    <property type="match status" value="2"/>
</dbReference>
<evidence type="ECO:0000313" key="1">
    <source>
        <dbReference type="EMBL" id="MBL7627426.1"/>
    </source>
</evidence>
<dbReference type="RefSeq" id="WP_203002280.1">
    <property type="nucleotide sequence ID" value="NZ_JADWYU010000099.1"/>
</dbReference>
<evidence type="ECO:0000313" key="2">
    <source>
        <dbReference type="Proteomes" id="UP000604475"/>
    </source>
</evidence>
<reference evidence="1" key="1">
    <citation type="submission" date="2020-12" db="EMBL/GenBank/DDBJ databases">
        <title>Genomic characterization of non-nitrogen-fixing Frankia strains.</title>
        <authorList>
            <person name="Carlos-Shanley C."/>
            <person name="Guerra T."/>
            <person name="Hahn D."/>
        </authorList>
    </citation>
    <scope>NUCLEOTIDE SEQUENCE</scope>
    <source>
        <strain evidence="1">CN6</strain>
    </source>
</reference>
<dbReference type="InterPro" id="IPR023606">
    <property type="entry name" value="CoA-Trfase_III_dom_1_sf"/>
</dbReference>
<dbReference type="InterPro" id="IPR050509">
    <property type="entry name" value="CoA-transferase_III"/>
</dbReference>
<dbReference type="Gene3D" id="3.40.50.10540">
    <property type="entry name" value="Crotonobetainyl-coa:carnitine coa-transferase, domain 1"/>
    <property type="match status" value="3"/>
</dbReference>
<comment type="caution">
    <text evidence="1">The sequence shown here is derived from an EMBL/GenBank/DDBJ whole genome shotgun (WGS) entry which is preliminary data.</text>
</comment>
<name>A0A937R8N8_9ACTN</name>
<dbReference type="PANTHER" id="PTHR48228:SF7">
    <property type="entry name" value="FATTY ACYL-COA TRANSFERASE RV3272-RELATED"/>
    <property type="match status" value="1"/>
</dbReference>
<keyword evidence="1" id="KW-0808">Transferase</keyword>
<protein>
    <submittedName>
        <fullName evidence="1">CoA transferase</fullName>
    </submittedName>
</protein>